<reference evidence="1" key="1">
    <citation type="submission" date="2014-11" db="EMBL/GenBank/DDBJ databases">
        <authorList>
            <person name="Amaro Gonzalez C."/>
        </authorList>
    </citation>
    <scope>NUCLEOTIDE SEQUENCE</scope>
</reference>
<dbReference type="AlphaFoldDB" id="A0A0E9VA71"/>
<sequence>MGNTHVKRIALACTQNQNMQQSIELPG</sequence>
<dbReference type="EMBL" id="GBXM01033568">
    <property type="protein sequence ID" value="JAH75009.1"/>
    <property type="molecule type" value="Transcribed_RNA"/>
</dbReference>
<proteinExistence type="predicted"/>
<organism evidence="1">
    <name type="scientific">Anguilla anguilla</name>
    <name type="common">European freshwater eel</name>
    <name type="synonym">Muraena anguilla</name>
    <dbReference type="NCBI Taxonomy" id="7936"/>
    <lineage>
        <taxon>Eukaryota</taxon>
        <taxon>Metazoa</taxon>
        <taxon>Chordata</taxon>
        <taxon>Craniata</taxon>
        <taxon>Vertebrata</taxon>
        <taxon>Euteleostomi</taxon>
        <taxon>Actinopterygii</taxon>
        <taxon>Neopterygii</taxon>
        <taxon>Teleostei</taxon>
        <taxon>Anguilliformes</taxon>
        <taxon>Anguillidae</taxon>
        <taxon>Anguilla</taxon>
    </lineage>
</organism>
<accession>A0A0E9VA71</accession>
<evidence type="ECO:0000313" key="1">
    <source>
        <dbReference type="EMBL" id="JAH75009.1"/>
    </source>
</evidence>
<protein>
    <submittedName>
        <fullName evidence="1">Uncharacterized protein</fullName>
    </submittedName>
</protein>
<reference evidence="1" key="2">
    <citation type="journal article" date="2015" name="Fish Shellfish Immunol.">
        <title>Early steps in the European eel (Anguilla anguilla)-Vibrio vulnificus interaction in the gills: Role of the RtxA13 toxin.</title>
        <authorList>
            <person name="Callol A."/>
            <person name="Pajuelo D."/>
            <person name="Ebbesson L."/>
            <person name="Teles M."/>
            <person name="MacKenzie S."/>
            <person name="Amaro C."/>
        </authorList>
    </citation>
    <scope>NUCLEOTIDE SEQUENCE</scope>
</reference>
<name>A0A0E9VA71_ANGAN</name>